<dbReference type="AlphaFoldDB" id="A0A7Y0QZG1"/>
<accession>A0A7Y0QZG1</accession>
<dbReference type="Proteomes" id="UP000565155">
    <property type="component" value="Unassembled WGS sequence"/>
</dbReference>
<proteinExistence type="predicted"/>
<name>A0A7Y0QZG1_VIBAL</name>
<evidence type="ECO:0000256" key="1">
    <source>
        <dbReference type="SAM" id="MobiDB-lite"/>
    </source>
</evidence>
<comment type="caution">
    <text evidence="2">The sequence shown here is derived from an EMBL/GenBank/DDBJ whole genome shotgun (WGS) entry which is preliminary data.</text>
</comment>
<feature type="compositionally biased region" description="Basic and acidic residues" evidence="1">
    <location>
        <begin position="213"/>
        <end position="222"/>
    </location>
</feature>
<dbReference type="EMBL" id="JABCMA010000035">
    <property type="protein sequence ID" value="NMR76088.1"/>
    <property type="molecule type" value="Genomic_DNA"/>
</dbReference>
<protein>
    <submittedName>
        <fullName evidence="2">Uncharacterized protein</fullName>
    </submittedName>
</protein>
<gene>
    <name evidence="2" type="ORF">HKB35_20975</name>
</gene>
<evidence type="ECO:0000313" key="2">
    <source>
        <dbReference type="EMBL" id="NMR76088.1"/>
    </source>
</evidence>
<dbReference type="RefSeq" id="WP_169629042.1">
    <property type="nucleotide sequence ID" value="NZ_JABCMA010000035.1"/>
</dbReference>
<feature type="region of interest" description="Disordered" evidence="1">
    <location>
        <begin position="181"/>
        <end position="222"/>
    </location>
</feature>
<sequence length="222" mass="24309">MKSMFSEGSVLARPFVMPQVAEQEQTETAFFESVTEGQLLESINRASTIMARQDAAAACVQWVNGGESSIDNLDAMLFGMAGGDDDTELTDGQAALYESLQEAASEFIAQVGQPKEGDMLEALEDPEAADRIFESLERGLDSVDSDEAIAEFAVRESMMLEALKKVIRDGKVTYIKTNRRKRRMSAAQKAALKKARAKAHSSSAKAARKKANRMRDSRGMDK</sequence>
<reference evidence="2 3" key="1">
    <citation type="submission" date="2020-04" db="EMBL/GenBank/DDBJ databases">
        <title>Whole-genome sequencing of Vibrio spp. from China reveals different genetic environments of blaCTX-M-14 among diverse lineages.</title>
        <authorList>
            <person name="Zheng Z."/>
            <person name="Ye L."/>
            <person name="Chen S."/>
        </authorList>
    </citation>
    <scope>NUCLEOTIDE SEQUENCE [LARGE SCALE GENOMIC DNA]</scope>
    <source>
        <strain evidence="2 3">Vb1636</strain>
    </source>
</reference>
<evidence type="ECO:0000313" key="3">
    <source>
        <dbReference type="Proteomes" id="UP000565155"/>
    </source>
</evidence>
<organism evidence="2 3">
    <name type="scientific">Vibrio alginolyticus</name>
    <dbReference type="NCBI Taxonomy" id="663"/>
    <lineage>
        <taxon>Bacteria</taxon>
        <taxon>Pseudomonadati</taxon>
        <taxon>Pseudomonadota</taxon>
        <taxon>Gammaproteobacteria</taxon>
        <taxon>Vibrionales</taxon>
        <taxon>Vibrionaceae</taxon>
        <taxon>Vibrio</taxon>
    </lineage>
</organism>